<keyword evidence="3" id="KW-1185">Reference proteome</keyword>
<dbReference type="Proteomes" id="UP000552097">
    <property type="component" value="Unassembled WGS sequence"/>
</dbReference>
<evidence type="ECO:0000313" key="3">
    <source>
        <dbReference type="Proteomes" id="UP000552097"/>
    </source>
</evidence>
<comment type="caution">
    <text evidence="2">The sequence shown here is derived from an EMBL/GenBank/DDBJ whole genome shotgun (WGS) entry which is preliminary data.</text>
</comment>
<dbReference type="GO" id="GO:0009002">
    <property type="term" value="F:serine-type D-Ala-D-Ala carboxypeptidase activity"/>
    <property type="evidence" value="ECO:0007669"/>
    <property type="project" value="UniProtKB-EC"/>
</dbReference>
<name>A0A7W9HTI5_9PSEU</name>
<dbReference type="Pfam" id="PF00144">
    <property type="entry name" value="Beta-lactamase"/>
    <property type="match status" value="1"/>
</dbReference>
<keyword evidence="2" id="KW-0121">Carboxypeptidase</keyword>
<protein>
    <submittedName>
        <fullName evidence="2">D-alanyl-D-alanine carboxypeptidase</fullName>
        <ecNumber evidence="2">3.4.16.4</ecNumber>
    </submittedName>
</protein>
<dbReference type="AlphaFoldDB" id="A0A7W9HTI5"/>
<dbReference type="RefSeq" id="WP_312869722.1">
    <property type="nucleotide sequence ID" value="NZ_JACHMO010000001.1"/>
</dbReference>
<organism evidence="2 3">
    <name type="scientific">Saccharothrix ecbatanensis</name>
    <dbReference type="NCBI Taxonomy" id="1105145"/>
    <lineage>
        <taxon>Bacteria</taxon>
        <taxon>Bacillati</taxon>
        <taxon>Actinomycetota</taxon>
        <taxon>Actinomycetes</taxon>
        <taxon>Pseudonocardiales</taxon>
        <taxon>Pseudonocardiaceae</taxon>
        <taxon>Saccharothrix</taxon>
    </lineage>
</organism>
<dbReference type="SUPFAM" id="SSF56601">
    <property type="entry name" value="beta-lactamase/transpeptidase-like"/>
    <property type="match status" value="1"/>
</dbReference>
<feature type="domain" description="Beta-lactamase-related" evidence="1">
    <location>
        <begin position="77"/>
        <end position="412"/>
    </location>
</feature>
<dbReference type="EC" id="3.4.16.4" evidence="2"/>
<evidence type="ECO:0000259" key="1">
    <source>
        <dbReference type="Pfam" id="PF00144"/>
    </source>
</evidence>
<dbReference type="PANTHER" id="PTHR46825">
    <property type="entry name" value="D-ALANYL-D-ALANINE-CARBOXYPEPTIDASE/ENDOPEPTIDASE AMPH"/>
    <property type="match status" value="1"/>
</dbReference>
<dbReference type="Gene3D" id="3.40.710.10">
    <property type="entry name" value="DD-peptidase/beta-lactamase superfamily"/>
    <property type="match status" value="1"/>
</dbReference>
<dbReference type="PANTHER" id="PTHR46825:SF7">
    <property type="entry name" value="D-ALANYL-D-ALANINE CARBOXYPEPTIDASE"/>
    <property type="match status" value="1"/>
</dbReference>
<dbReference type="InterPro" id="IPR012338">
    <property type="entry name" value="Beta-lactam/transpept-like"/>
</dbReference>
<sequence length="419" mass="44606">MSSLDPAGHPKTDVRRAQELSALFTSSHQQDRPSSSRYRRVVGTTAAVVLAAGALAFTDPIPTAQAEPRRDAVQQGIDKLVGADRHPGALAAVRDRRGRTHHYTAGVGDLATGGEVPTNGKVRIGSASKMFASVVVLQLVGEGRVELDASIETYLPGLVKGKGVDADRITVRRLLQHDSGLPDYTDSMFKSMGDFLSYQHVYFEPRELLDLANAREDGRAAGGGWSYSNTNYLLAGLIAQRVTGRPFDELVTTRIIQRIGLRDTYAPAVGEEDIRGRRPRGYQRDPATGELVDFTRMDPSWGWAAGHLVSTPGDLNTFLRALLDGKLLEPAQLAQMRTTIPTGPESGRGYGLGVFSLPLSCGGVAWGHGGDIPGYSTVNAATDDGRAATVVVTSLTGSVKDESVAADRGALVDAALCAN</sequence>
<accession>A0A7W9HTI5</accession>
<evidence type="ECO:0000313" key="2">
    <source>
        <dbReference type="EMBL" id="MBB5807931.1"/>
    </source>
</evidence>
<keyword evidence="2" id="KW-0378">Hydrolase</keyword>
<dbReference type="EMBL" id="JACHMO010000001">
    <property type="protein sequence ID" value="MBB5807931.1"/>
    <property type="molecule type" value="Genomic_DNA"/>
</dbReference>
<reference evidence="2 3" key="1">
    <citation type="submission" date="2020-08" db="EMBL/GenBank/DDBJ databases">
        <title>Sequencing the genomes of 1000 actinobacteria strains.</title>
        <authorList>
            <person name="Klenk H.-P."/>
        </authorList>
    </citation>
    <scope>NUCLEOTIDE SEQUENCE [LARGE SCALE GENOMIC DNA]</scope>
    <source>
        <strain evidence="2 3">DSM 45486</strain>
    </source>
</reference>
<proteinExistence type="predicted"/>
<dbReference type="InterPro" id="IPR001466">
    <property type="entry name" value="Beta-lactam-related"/>
</dbReference>
<keyword evidence="2" id="KW-0645">Protease</keyword>
<dbReference type="InterPro" id="IPR050491">
    <property type="entry name" value="AmpC-like"/>
</dbReference>
<gene>
    <name evidence="2" type="ORF">F4560_007699</name>
</gene>